<evidence type="ECO:0000256" key="1">
    <source>
        <dbReference type="ARBA" id="ARBA00004651"/>
    </source>
</evidence>
<dbReference type="InterPro" id="IPR000326">
    <property type="entry name" value="PAP2/HPO"/>
</dbReference>
<feature type="transmembrane region" description="Helical" evidence="7">
    <location>
        <begin position="181"/>
        <end position="199"/>
    </location>
</feature>
<keyword evidence="10" id="KW-1185">Reference proteome</keyword>
<feature type="domain" description="Phosphatidic acid phosphatase type 2/haloperoxidase" evidence="8">
    <location>
        <begin position="85"/>
        <end position="196"/>
    </location>
</feature>
<feature type="transmembrane region" description="Helical" evidence="7">
    <location>
        <begin position="156"/>
        <end position="175"/>
    </location>
</feature>
<keyword evidence="5 7" id="KW-1133">Transmembrane helix</keyword>
<protein>
    <submittedName>
        <fullName evidence="9">PAP2 superfamily protein</fullName>
    </submittedName>
</protein>
<organism evidence="9 10">
    <name type="scientific">Rhodospira trueperi</name>
    <dbReference type="NCBI Taxonomy" id="69960"/>
    <lineage>
        <taxon>Bacteria</taxon>
        <taxon>Pseudomonadati</taxon>
        <taxon>Pseudomonadota</taxon>
        <taxon>Alphaproteobacteria</taxon>
        <taxon>Rhodospirillales</taxon>
        <taxon>Rhodospirillaceae</taxon>
        <taxon>Rhodospira</taxon>
    </lineage>
</organism>
<dbReference type="Gene3D" id="1.20.144.10">
    <property type="entry name" value="Phosphatidic acid phosphatase type 2/haloperoxidase"/>
    <property type="match status" value="2"/>
</dbReference>
<feature type="transmembrane region" description="Helical" evidence="7">
    <location>
        <begin position="84"/>
        <end position="105"/>
    </location>
</feature>
<keyword evidence="6 7" id="KW-0472">Membrane</keyword>
<gene>
    <name evidence="9" type="ORF">SAMN05421720_107176</name>
</gene>
<accession>A0A1G7DG85</accession>
<name>A0A1G7DG85_9PROT</name>
<feature type="transmembrane region" description="Helical" evidence="7">
    <location>
        <begin position="48"/>
        <end position="63"/>
    </location>
</feature>
<keyword evidence="2" id="KW-1003">Cell membrane</keyword>
<dbReference type="InterPro" id="IPR036938">
    <property type="entry name" value="PAP2/HPO_sf"/>
</dbReference>
<dbReference type="Pfam" id="PF01569">
    <property type="entry name" value="PAP2"/>
    <property type="match status" value="1"/>
</dbReference>
<dbReference type="PANTHER" id="PTHR14969">
    <property type="entry name" value="SPHINGOSINE-1-PHOSPHATE PHOSPHOHYDROLASE"/>
    <property type="match status" value="1"/>
</dbReference>
<dbReference type="Proteomes" id="UP000199412">
    <property type="component" value="Unassembled WGS sequence"/>
</dbReference>
<evidence type="ECO:0000256" key="7">
    <source>
        <dbReference type="SAM" id="Phobius"/>
    </source>
</evidence>
<evidence type="ECO:0000256" key="3">
    <source>
        <dbReference type="ARBA" id="ARBA00022692"/>
    </source>
</evidence>
<dbReference type="EMBL" id="FNAP01000007">
    <property type="protein sequence ID" value="SDE50527.1"/>
    <property type="molecule type" value="Genomic_DNA"/>
</dbReference>
<dbReference type="SMART" id="SM00014">
    <property type="entry name" value="acidPPc"/>
    <property type="match status" value="1"/>
</dbReference>
<evidence type="ECO:0000256" key="5">
    <source>
        <dbReference type="ARBA" id="ARBA00022989"/>
    </source>
</evidence>
<evidence type="ECO:0000259" key="8">
    <source>
        <dbReference type="SMART" id="SM00014"/>
    </source>
</evidence>
<keyword evidence="3 7" id="KW-0812">Transmembrane</keyword>
<dbReference type="PANTHER" id="PTHR14969:SF62">
    <property type="entry name" value="DECAPRENYLPHOSPHORYL-5-PHOSPHORIBOSE PHOSPHATASE RV3807C-RELATED"/>
    <property type="match status" value="1"/>
</dbReference>
<evidence type="ECO:0000313" key="10">
    <source>
        <dbReference type="Proteomes" id="UP000199412"/>
    </source>
</evidence>
<evidence type="ECO:0000256" key="6">
    <source>
        <dbReference type="ARBA" id="ARBA00023136"/>
    </source>
</evidence>
<dbReference type="GO" id="GO:0005886">
    <property type="term" value="C:plasma membrane"/>
    <property type="evidence" value="ECO:0007669"/>
    <property type="project" value="UniProtKB-SubCell"/>
</dbReference>
<comment type="subcellular location">
    <subcellularLocation>
        <location evidence="1">Cell membrane</location>
        <topology evidence="1">Multi-pass membrane protein</topology>
    </subcellularLocation>
</comment>
<sequence length="212" mass="23428">MAACLWVTLISAVAMVAIDRPLALMLKAQVQGEWKGFWSVVTDLGTGLHWYLLGFAAWGWSRARMVSALSGRVWARWRDIGRAWTAFLIALAGTGLVVTVLKHSIGRLRPVWLFREDRTGFDPLAFDAAAASFPSGHSQTIWVAMTMLMVMFPRHWPAFVTLGVLVASSRLFVTVHFLSDVLMGSLIGIIGAVLVARWARARGWPVRIGKPV</sequence>
<keyword evidence="4" id="KW-0378">Hydrolase</keyword>
<dbReference type="STRING" id="69960.SAMN05421720_107176"/>
<evidence type="ECO:0000313" key="9">
    <source>
        <dbReference type="EMBL" id="SDE50527.1"/>
    </source>
</evidence>
<dbReference type="SUPFAM" id="SSF48317">
    <property type="entry name" value="Acid phosphatase/Vanadium-dependent haloperoxidase"/>
    <property type="match status" value="1"/>
</dbReference>
<proteinExistence type="predicted"/>
<dbReference type="AlphaFoldDB" id="A0A1G7DG85"/>
<evidence type="ECO:0000256" key="4">
    <source>
        <dbReference type="ARBA" id="ARBA00022801"/>
    </source>
</evidence>
<reference evidence="9 10" key="1">
    <citation type="submission" date="2016-10" db="EMBL/GenBank/DDBJ databases">
        <authorList>
            <person name="de Groot N.N."/>
        </authorList>
    </citation>
    <scope>NUCLEOTIDE SEQUENCE [LARGE SCALE GENOMIC DNA]</scope>
    <source>
        <strain evidence="9 10">ATCC 700224</strain>
    </source>
</reference>
<evidence type="ECO:0000256" key="2">
    <source>
        <dbReference type="ARBA" id="ARBA00022475"/>
    </source>
</evidence>
<dbReference type="GO" id="GO:0016787">
    <property type="term" value="F:hydrolase activity"/>
    <property type="evidence" value="ECO:0007669"/>
    <property type="project" value="UniProtKB-KW"/>
</dbReference>